<evidence type="ECO:0000256" key="6">
    <source>
        <dbReference type="ARBA" id="ARBA00023014"/>
    </source>
</evidence>
<comment type="caution">
    <text evidence="10">The sequence shown here is derived from an EMBL/GenBank/DDBJ whole genome shotgun (WGS) entry which is preliminary data.</text>
</comment>
<evidence type="ECO:0000256" key="4">
    <source>
        <dbReference type="ARBA" id="ARBA00022982"/>
    </source>
</evidence>
<keyword evidence="1" id="KW-0813">Transport</keyword>
<dbReference type="InterPro" id="IPR051684">
    <property type="entry name" value="Electron_Trans/Redox"/>
</dbReference>
<keyword evidence="5" id="KW-0408">Iron</keyword>
<dbReference type="PANTHER" id="PTHR30176">
    <property type="entry name" value="FERREDOXIN-TYPE PROTEIN NAPH"/>
    <property type="match status" value="1"/>
</dbReference>
<dbReference type="Pfam" id="PF13746">
    <property type="entry name" value="Fer4_18"/>
    <property type="match status" value="1"/>
</dbReference>
<keyword evidence="3" id="KW-0479">Metal-binding</keyword>
<dbReference type="EMBL" id="DRLF01000395">
    <property type="protein sequence ID" value="HEC07451.1"/>
    <property type="molecule type" value="Genomic_DNA"/>
</dbReference>
<feature type="transmembrane region" description="Helical" evidence="7">
    <location>
        <begin position="157"/>
        <end position="181"/>
    </location>
</feature>
<accession>A0A831RUS3</accession>
<dbReference type="GO" id="GO:0046872">
    <property type="term" value="F:metal ion binding"/>
    <property type="evidence" value="ECO:0007669"/>
    <property type="project" value="UniProtKB-KW"/>
</dbReference>
<organism evidence="10">
    <name type="scientific">Thiolapillus brandeum</name>
    <dbReference type="NCBI Taxonomy" id="1076588"/>
    <lineage>
        <taxon>Bacteria</taxon>
        <taxon>Pseudomonadati</taxon>
        <taxon>Pseudomonadota</taxon>
        <taxon>Gammaproteobacteria</taxon>
        <taxon>Chromatiales</taxon>
        <taxon>Sedimenticolaceae</taxon>
        <taxon>Thiolapillus</taxon>
    </lineage>
</organism>
<gene>
    <name evidence="10" type="ORF">ENJ12_11390</name>
</gene>
<evidence type="ECO:0000256" key="1">
    <source>
        <dbReference type="ARBA" id="ARBA00022448"/>
    </source>
</evidence>
<evidence type="ECO:0000259" key="8">
    <source>
        <dbReference type="Pfam" id="PF12801"/>
    </source>
</evidence>
<evidence type="ECO:0000256" key="5">
    <source>
        <dbReference type="ARBA" id="ARBA00023004"/>
    </source>
</evidence>
<sequence length="328" mass="37305">MALSSHRPVFVTREATPQKGAIHNKRLLLQIAFFVLFILAPPLNIFRFDLYRNNLILFGQDWDLGFTGFQYGFTPSSEVIVNLIFKAFLPLATAGLLLIFVAWRWGRLYCGWLCPHFTMVESLNRLMLHATGKPTLWEKAPLPLQQPGGETLRTSRLYWIPLLLLSVGMAFVWAVAILTYAIPPDVVYYNLLHWQLTLPQFLFITVVTLVLALDFIFARHLFCRFGCSVGLIQGLAWMANRSAMTIGFNRREAKDCHDCNNACDNICPMRLKPRTLKRKMFTCTQCGECIEACIQVEAQKGKPGLLKWVDGECASHKITGKDHGKDCF</sequence>
<evidence type="ECO:0000256" key="7">
    <source>
        <dbReference type="SAM" id="Phobius"/>
    </source>
</evidence>
<evidence type="ECO:0000313" key="10">
    <source>
        <dbReference type="EMBL" id="HEC07451.1"/>
    </source>
</evidence>
<evidence type="ECO:0000256" key="3">
    <source>
        <dbReference type="ARBA" id="ARBA00022723"/>
    </source>
</evidence>
<keyword evidence="6" id="KW-0411">Iron-sulfur</keyword>
<proteinExistence type="predicted"/>
<feature type="domain" description="4Fe-4S ferredoxin-type" evidence="8">
    <location>
        <begin position="202"/>
        <end position="236"/>
    </location>
</feature>
<dbReference type="GO" id="GO:0051539">
    <property type="term" value="F:4 iron, 4 sulfur cluster binding"/>
    <property type="evidence" value="ECO:0007669"/>
    <property type="project" value="UniProtKB-KW"/>
</dbReference>
<evidence type="ECO:0000259" key="9">
    <source>
        <dbReference type="Pfam" id="PF13746"/>
    </source>
</evidence>
<dbReference type="AlphaFoldDB" id="A0A831RUS3"/>
<dbReference type="Pfam" id="PF12801">
    <property type="entry name" value="Fer4_5"/>
    <property type="match status" value="2"/>
</dbReference>
<dbReference type="InterPro" id="IPR017896">
    <property type="entry name" value="4Fe4S_Fe-S-bd"/>
</dbReference>
<dbReference type="PANTHER" id="PTHR30176:SF3">
    <property type="entry name" value="FERREDOXIN-TYPE PROTEIN NAPH"/>
    <property type="match status" value="1"/>
</dbReference>
<feature type="transmembrane region" description="Helical" evidence="7">
    <location>
        <begin position="79"/>
        <end position="103"/>
    </location>
</feature>
<dbReference type="SUPFAM" id="SSF54862">
    <property type="entry name" value="4Fe-4S ferredoxins"/>
    <property type="match status" value="1"/>
</dbReference>
<keyword evidence="7" id="KW-0812">Transmembrane</keyword>
<evidence type="ECO:0000256" key="2">
    <source>
        <dbReference type="ARBA" id="ARBA00022485"/>
    </source>
</evidence>
<protein>
    <submittedName>
        <fullName evidence="10">4Fe-4S binding protein</fullName>
    </submittedName>
</protein>
<feature type="transmembrane region" description="Helical" evidence="7">
    <location>
        <begin position="27"/>
        <end position="46"/>
    </location>
</feature>
<feature type="domain" description="4Fe-4S ferredoxin-type" evidence="8">
    <location>
        <begin position="96"/>
        <end position="133"/>
    </location>
</feature>
<keyword evidence="2" id="KW-0004">4Fe-4S</keyword>
<feature type="transmembrane region" description="Helical" evidence="7">
    <location>
        <begin position="201"/>
        <end position="222"/>
    </location>
</feature>
<reference evidence="10" key="1">
    <citation type="journal article" date="2020" name="mSystems">
        <title>Genome- and Community-Level Interaction Insights into Carbon Utilization and Element Cycling Functions of Hydrothermarchaeota in Hydrothermal Sediment.</title>
        <authorList>
            <person name="Zhou Z."/>
            <person name="Liu Y."/>
            <person name="Xu W."/>
            <person name="Pan J."/>
            <person name="Luo Z.H."/>
            <person name="Li M."/>
        </authorList>
    </citation>
    <scope>NUCLEOTIDE SEQUENCE [LARGE SCALE GENOMIC DNA]</scope>
    <source>
        <strain evidence="10">HyVt-458</strain>
    </source>
</reference>
<keyword evidence="4" id="KW-0249">Electron transport</keyword>
<keyword evidence="7" id="KW-0472">Membrane</keyword>
<keyword evidence="7" id="KW-1133">Transmembrane helix</keyword>
<name>A0A831RUS3_9GAMM</name>
<dbReference type="Proteomes" id="UP000886339">
    <property type="component" value="Unassembled WGS sequence"/>
</dbReference>
<feature type="domain" description="4Fe-4S ferredoxin-type" evidence="9">
    <location>
        <begin position="250"/>
        <end position="309"/>
    </location>
</feature>
<dbReference type="GO" id="GO:0005886">
    <property type="term" value="C:plasma membrane"/>
    <property type="evidence" value="ECO:0007669"/>
    <property type="project" value="TreeGrafter"/>
</dbReference>